<keyword evidence="2" id="KW-1185">Reference proteome</keyword>
<dbReference type="RefSeq" id="WP_320380465.1">
    <property type="nucleotide sequence ID" value="NZ_JAWDIQ010000002.1"/>
</dbReference>
<proteinExistence type="predicted"/>
<protein>
    <submittedName>
        <fullName evidence="1">Uncharacterized protein</fullName>
    </submittedName>
</protein>
<accession>A0ABU5CV17</accession>
<gene>
    <name evidence="1" type="ORF">RWD45_15250</name>
</gene>
<sequence length="70" mass="8516">MNQHFLTIEQFDQLLKNWHGKDIQIQKIEMDDVDHIQLQLEQITYAKDLRRNMDDYVSRYTMQLNGDGKF</sequence>
<dbReference type="Proteomes" id="UP001275315">
    <property type="component" value="Unassembled WGS sequence"/>
</dbReference>
<dbReference type="InterPro" id="IPR058926">
    <property type="entry name" value="YmzB-like"/>
</dbReference>
<dbReference type="Pfam" id="PF25846">
    <property type="entry name" value="YmzB"/>
    <property type="match status" value="1"/>
</dbReference>
<evidence type="ECO:0000313" key="2">
    <source>
        <dbReference type="Proteomes" id="UP001275315"/>
    </source>
</evidence>
<organism evidence="1 2">
    <name type="scientific">Paracerasibacillus soli</name>
    <dbReference type="NCBI Taxonomy" id="480284"/>
    <lineage>
        <taxon>Bacteria</taxon>
        <taxon>Bacillati</taxon>
        <taxon>Bacillota</taxon>
        <taxon>Bacilli</taxon>
        <taxon>Bacillales</taxon>
        <taxon>Bacillaceae</taxon>
        <taxon>Paracerasibacillus</taxon>
    </lineage>
</organism>
<evidence type="ECO:0000313" key="1">
    <source>
        <dbReference type="EMBL" id="MDY0409676.1"/>
    </source>
</evidence>
<comment type="caution">
    <text evidence="1">The sequence shown here is derived from an EMBL/GenBank/DDBJ whole genome shotgun (WGS) entry which is preliminary data.</text>
</comment>
<reference evidence="1 2" key="1">
    <citation type="submission" date="2023-10" db="EMBL/GenBank/DDBJ databases">
        <title>Virgibacillus soli CC-YMP-6 genome.</title>
        <authorList>
            <person name="Miliotis G."/>
            <person name="Sengupta P."/>
            <person name="Hameed A."/>
            <person name="Chuvochina M."/>
            <person name="Mcdonagh F."/>
            <person name="Simpson A.C."/>
            <person name="Singh N.K."/>
            <person name="Rekha P.D."/>
            <person name="Raman K."/>
            <person name="Hugenholtz P."/>
            <person name="Venkateswaran K."/>
        </authorList>
    </citation>
    <scope>NUCLEOTIDE SEQUENCE [LARGE SCALE GENOMIC DNA]</scope>
    <source>
        <strain evidence="1 2">CC-YMP-6</strain>
    </source>
</reference>
<dbReference type="EMBL" id="JAWDIQ010000002">
    <property type="protein sequence ID" value="MDY0409676.1"/>
    <property type="molecule type" value="Genomic_DNA"/>
</dbReference>
<name>A0ABU5CV17_9BACI</name>